<gene>
    <name evidence="1" type="ORF">NE686_00405</name>
</gene>
<dbReference type="EMBL" id="JANGAC010000001">
    <property type="protein sequence ID" value="MCQ4921529.1"/>
    <property type="molecule type" value="Genomic_DNA"/>
</dbReference>
<evidence type="ECO:0008006" key="3">
    <source>
        <dbReference type="Google" id="ProtNLM"/>
    </source>
</evidence>
<keyword evidence="2" id="KW-1185">Reference proteome</keyword>
<evidence type="ECO:0000313" key="1">
    <source>
        <dbReference type="EMBL" id="MCQ4921529.1"/>
    </source>
</evidence>
<dbReference type="Proteomes" id="UP001524478">
    <property type="component" value="Unassembled WGS sequence"/>
</dbReference>
<name>A0ABT1S4Y4_9FIRM</name>
<organism evidence="1 2">
    <name type="scientific">Tissierella carlieri</name>
    <dbReference type="NCBI Taxonomy" id="689904"/>
    <lineage>
        <taxon>Bacteria</taxon>
        <taxon>Bacillati</taxon>
        <taxon>Bacillota</taxon>
        <taxon>Tissierellia</taxon>
        <taxon>Tissierellales</taxon>
        <taxon>Tissierellaceae</taxon>
        <taxon>Tissierella</taxon>
    </lineage>
</organism>
<evidence type="ECO:0000313" key="2">
    <source>
        <dbReference type="Proteomes" id="UP001524478"/>
    </source>
</evidence>
<reference evidence="1 2" key="1">
    <citation type="submission" date="2022-06" db="EMBL/GenBank/DDBJ databases">
        <title>Isolation of gut microbiota from human fecal samples.</title>
        <authorList>
            <person name="Pamer E.G."/>
            <person name="Barat B."/>
            <person name="Waligurski E."/>
            <person name="Medina S."/>
            <person name="Paddock L."/>
            <person name="Mostad J."/>
        </authorList>
    </citation>
    <scope>NUCLEOTIDE SEQUENCE [LARGE SCALE GENOMIC DNA]</scope>
    <source>
        <strain evidence="1 2">DFI.7.95</strain>
    </source>
</reference>
<protein>
    <recommendedName>
        <fullName evidence="3">Phage protein</fullName>
    </recommendedName>
</protein>
<comment type="caution">
    <text evidence="1">The sequence shown here is derived from an EMBL/GenBank/DDBJ whole genome shotgun (WGS) entry which is preliminary data.</text>
</comment>
<dbReference type="RefSeq" id="WP_256310049.1">
    <property type="nucleotide sequence ID" value="NZ_JANGAC010000001.1"/>
</dbReference>
<proteinExistence type="predicted"/>
<sequence length="70" mass="8295">MTIKEAKEEYNKLLQRFHKANEYFDIEDVPHSEKEKYLGNYQKILKGLNYLLSIIGTYTNEEILEGFHGV</sequence>
<accession>A0ABT1S4Y4</accession>